<proteinExistence type="inferred from homology"/>
<dbReference type="EMBL" id="RXNV01000012">
    <property type="protein sequence ID" value="RTR28559.1"/>
    <property type="molecule type" value="Genomic_DNA"/>
</dbReference>
<organism evidence="3 4">
    <name type="scientific">Shewanella atlantica</name>
    <dbReference type="NCBI Taxonomy" id="271099"/>
    <lineage>
        <taxon>Bacteria</taxon>
        <taxon>Pseudomonadati</taxon>
        <taxon>Pseudomonadota</taxon>
        <taxon>Gammaproteobacteria</taxon>
        <taxon>Alteromonadales</taxon>
        <taxon>Shewanellaceae</taxon>
        <taxon>Shewanella</taxon>
    </lineage>
</organism>
<evidence type="ECO:0000313" key="4">
    <source>
        <dbReference type="Proteomes" id="UP000282060"/>
    </source>
</evidence>
<protein>
    <submittedName>
        <fullName evidence="3">Universal stress protein</fullName>
    </submittedName>
</protein>
<dbReference type="CDD" id="cd00293">
    <property type="entry name" value="USP-like"/>
    <property type="match status" value="1"/>
</dbReference>
<dbReference type="InterPro" id="IPR006016">
    <property type="entry name" value="UspA"/>
</dbReference>
<sequence length="143" mass="15934">MRTRQILCPTDFSETASHALRYAIEMANFYHVGFRLLHVIDQPYGDANFQILAITPEELAQNMEEDAAENMRQLLANLKSELSIETVIRRGVPVEQILEEAEENDVGMIVMACHGRTGISHFLHTNVAEGVANGAKCPVLVVK</sequence>
<dbReference type="SUPFAM" id="SSF52402">
    <property type="entry name" value="Adenine nucleotide alpha hydrolases-like"/>
    <property type="match status" value="1"/>
</dbReference>
<dbReference type="OrthoDB" id="9792500at2"/>
<gene>
    <name evidence="3" type="ORF">EKG39_18675</name>
</gene>
<dbReference type="InterPro" id="IPR014729">
    <property type="entry name" value="Rossmann-like_a/b/a_fold"/>
</dbReference>
<accession>A0A3S0KE77</accession>
<comment type="caution">
    <text evidence="3">The sequence shown here is derived from an EMBL/GenBank/DDBJ whole genome shotgun (WGS) entry which is preliminary data.</text>
</comment>
<comment type="similarity">
    <text evidence="1">Belongs to the universal stress protein A family.</text>
</comment>
<keyword evidence="4" id="KW-1185">Reference proteome</keyword>
<name>A0A3S0KE77_9GAMM</name>
<feature type="domain" description="UspA" evidence="2">
    <location>
        <begin position="4"/>
        <end position="143"/>
    </location>
</feature>
<evidence type="ECO:0000256" key="1">
    <source>
        <dbReference type="ARBA" id="ARBA00008791"/>
    </source>
</evidence>
<dbReference type="PANTHER" id="PTHR46268">
    <property type="entry name" value="STRESS RESPONSE PROTEIN NHAX"/>
    <property type="match status" value="1"/>
</dbReference>
<dbReference type="AlphaFoldDB" id="A0A3S0KE77"/>
<reference evidence="3 4" key="1">
    <citation type="submission" date="2018-12" db="EMBL/GenBank/DDBJ databases">
        <authorList>
            <person name="Yu L."/>
        </authorList>
    </citation>
    <scope>NUCLEOTIDE SEQUENCE [LARGE SCALE GENOMIC DNA]</scope>
    <source>
        <strain evidence="3 4">HAW-EB5</strain>
    </source>
</reference>
<dbReference type="RefSeq" id="WP_126507496.1">
    <property type="nucleotide sequence ID" value="NZ_RXNV01000012.1"/>
</dbReference>
<dbReference type="PANTHER" id="PTHR46268:SF22">
    <property type="entry name" value="SENSOR PROTEIN KDPD-RELATED"/>
    <property type="match status" value="1"/>
</dbReference>
<evidence type="ECO:0000259" key="2">
    <source>
        <dbReference type="Pfam" id="PF00582"/>
    </source>
</evidence>
<dbReference type="InterPro" id="IPR006015">
    <property type="entry name" value="Universal_stress_UspA"/>
</dbReference>
<dbReference type="Pfam" id="PF00582">
    <property type="entry name" value="Usp"/>
    <property type="match status" value="1"/>
</dbReference>
<dbReference type="PRINTS" id="PR01438">
    <property type="entry name" value="UNVRSLSTRESS"/>
</dbReference>
<dbReference type="Proteomes" id="UP000282060">
    <property type="component" value="Unassembled WGS sequence"/>
</dbReference>
<evidence type="ECO:0000313" key="3">
    <source>
        <dbReference type="EMBL" id="RTR28559.1"/>
    </source>
</evidence>
<dbReference type="Gene3D" id="3.40.50.620">
    <property type="entry name" value="HUPs"/>
    <property type="match status" value="1"/>
</dbReference>